<evidence type="ECO:0000256" key="2">
    <source>
        <dbReference type="ARBA" id="ARBA00022884"/>
    </source>
</evidence>
<feature type="region of interest" description="Disordered" evidence="5">
    <location>
        <begin position="99"/>
        <end position="119"/>
    </location>
</feature>
<dbReference type="EMBL" id="JAGFBS010000031">
    <property type="protein sequence ID" value="KAG6371858.1"/>
    <property type="molecule type" value="Genomic_DNA"/>
</dbReference>
<evidence type="ECO:0000256" key="4">
    <source>
        <dbReference type="PROSITE-ProRule" id="PRU00176"/>
    </source>
</evidence>
<feature type="compositionally biased region" description="Acidic residues" evidence="5">
    <location>
        <begin position="233"/>
        <end position="244"/>
    </location>
</feature>
<dbReference type="PROSITE" id="PS50102">
    <property type="entry name" value="RRM"/>
    <property type="match status" value="1"/>
</dbReference>
<evidence type="ECO:0000256" key="1">
    <source>
        <dbReference type="ARBA" id="ARBA00004604"/>
    </source>
</evidence>
<feature type="compositionally biased region" description="Basic and acidic residues" evidence="5">
    <location>
        <begin position="341"/>
        <end position="352"/>
    </location>
</feature>
<feature type="region of interest" description="Disordered" evidence="5">
    <location>
        <begin position="318"/>
        <end position="371"/>
    </location>
</feature>
<protein>
    <recommendedName>
        <fullName evidence="6">RRM domain-containing protein</fullName>
    </recommendedName>
</protein>
<dbReference type="PANTHER" id="PTHR48029:SF1">
    <property type="entry name" value="NUCLEOLAR PROTEIN 8"/>
    <property type="match status" value="1"/>
</dbReference>
<accession>A0A8I3A537</accession>
<name>A0A8I3A537_9AGAM</name>
<proteinExistence type="predicted"/>
<keyword evidence="8" id="KW-1185">Reference proteome</keyword>
<dbReference type="InterPro" id="IPR012677">
    <property type="entry name" value="Nucleotide-bd_a/b_plait_sf"/>
</dbReference>
<dbReference type="SUPFAM" id="SSF54928">
    <property type="entry name" value="RNA-binding domain, RBD"/>
    <property type="match status" value="1"/>
</dbReference>
<evidence type="ECO:0000313" key="8">
    <source>
        <dbReference type="Proteomes" id="UP000683000"/>
    </source>
</evidence>
<dbReference type="GO" id="GO:0005730">
    <property type="term" value="C:nucleolus"/>
    <property type="evidence" value="ECO:0007669"/>
    <property type="project" value="UniProtKB-SubCell"/>
</dbReference>
<dbReference type="PANTHER" id="PTHR48029">
    <property type="entry name" value="NUCLEOLAR PROTEIN 8"/>
    <property type="match status" value="1"/>
</dbReference>
<reference evidence="7" key="1">
    <citation type="submission" date="2021-03" db="EMBL/GenBank/DDBJ databases">
        <title>Evolutionary innovations through gain and loss of genes in the ectomycorrhizal Boletales.</title>
        <authorList>
            <person name="Wu G."/>
            <person name="Miyauchi S."/>
            <person name="Morin E."/>
            <person name="Yang Z.-L."/>
            <person name="Xu J."/>
            <person name="Martin F.M."/>
        </authorList>
    </citation>
    <scope>NUCLEOTIDE SEQUENCE</scope>
    <source>
        <strain evidence="7">BR01</strain>
    </source>
</reference>
<dbReference type="Proteomes" id="UP000683000">
    <property type="component" value="Unassembled WGS sequence"/>
</dbReference>
<dbReference type="Gene3D" id="3.30.70.330">
    <property type="match status" value="1"/>
</dbReference>
<organism evidence="7 8">
    <name type="scientific">Boletus reticuloceps</name>
    <dbReference type="NCBI Taxonomy" id="495285"/>
    <lineage>
        <taxon>Eukaryota</taxon>
        <taxon>Fungi</taxon>
        <taxon>Dikarya</taxon>
        <taxon>Basidiomycota</taxon>
        <taxon>Agaricomycotina</taxon>
        <taxon>Agaricomycetes</taxon>
        <taxon>Agaricomycetidae</taxon>
        <taxon>Boletales</taxon>
        <taxon>Boletineae</taxon>
        <taxon>Boletaceae</taxon>
        <taxon>Boletoideae</taxon>
        <taxon>Boletus</taxon>
    </lineage>
</organism>
<feature type="region of interest" description="Disordered" evidence="5">
    <location>
        <begin position="434"/>
        <end position="466"/>
    </location>
</feature>
<feature type="compositionally biased region" description="Basic and acidic residues" evidence="5">
    <location>
        <begin position="361"/>
        <end position="371"/>
    </location>
</feature>
<evidence type="ECO:0000259" key="6">
    <source>
        <dbReference type="PROSITE" id="PS50102"/>
    </source>
</evidence>
<sequence>MSDPLLTKRLHISGLTPSITPADLDRRLSSFGKVKAMNGFGARDALGDPRKFGFVTMEISAKELVKCLNVLSGSTWKGTKLRIGEAKPDFRERLAQINSQPSQPVRPKRTRAWSHGRPSSTLPLMPLSATVAASTPGWIVTPSGRVVRPMRMRPERPLEPMRYEASASRVKVANGKVKKRVKPPPVRARRRLIDPTKWDSGYLKGVFLDSVPVPLPTLKDALEPFDPLKHDITDDEETDEDGTDSDARATPAHLVPQLVQGDSRTILSDHQSPEAAVATLHEDIESIDVCDEANAALTLLGKIFGDKDWDGRESVDEIEDLGDNEMKGKEMQVDEEDDIETVPRDFGEGEKRKPPKKDKGKGKERSEGDVRLGHEVGVEAALEKDVEMESAPRTNLKALFAPKEDASFSLLDHLNLDLDLELELDILGISAPLGPSRENDHSSKPTLSTSQVVEFPTTKSTTKTRSRVTLDPSLPLLFPLPDSLPHPHTASSNPIDTSHQHGTSSCFLFPLASRARGLLHLPSSSTFTRSPQDTSVSIRERWEKDKSSLTHEWKKAWREARGSRRGRVGIGGETGGAY</sequence>
<feature type="region of interest" description="Disordered" evidence="5">
    <location>
        <begin position="226"/>
        <end position="251"/>
    </location>
</feature>
<dbReference type="GO" id="GO:0003723">
    <property type="term" value="F:RNA binding"/>
    <property type="evidence" value="ECO:0007669"/>
    <property type="project" value="UniProtKB-UniRule"/>
</dbReference>
<keyword evidence="3" id="KW-0539">Nucleus</keyword>
<gene>
    <name evidence="7" type="ORF">JVT61DRAFT_8855</name>
</gene>
<evidence type="ECO:0000256" key="3">
    <source>
        <dbReference type="ARBA" id="ARBA00023242"/>
    </source>
</evidence>
<dbReference type="OrthoDB" id="21643at2759"/>
<feature type="domain" description="RRM" evidence="6">
    <location>
        <begin position="8"/>
        <end position="88"/>
    </location>
</feature>
<dbReference type="SMART" id="SM00360">
    <property type="entry name" value="RRM"/>
    <property type="match status" value="1"/>
</dbReference>
<keyword evidence="2 4" id="KW-0694">RNA-binding</keyword>
<evidence type="ECO:0000313" key="7">
    <source>
        <dbReference type="EMBL" id="KAG6371858.1"/>
    </source>
</evidence>
<comment type="caution">
    <text evidence="7">The sequence shown here is derived from an EMBL/GenBank/DDBJ whole genome shotgun (WGS) entry which is preliminary data.</text>
</comment>
<dbReference type="CDD" id="cd12226">
    <property type="entry name" value="RRM_NOL8"/>
    <property type="match status" value="1"/>
</dbReference>
<dbReference type="AlphaFoldDB" id="A0A8I3A537"/>
<dbReference type="InterPro" id="IPR000504">
    <property type="entry name" value="RRM_dom"/>
</dbReference>
<comment type="subcellular location">
    <subcellularLocation>
        <location evidence="1">Nucleus</location>
        <location evidence="1">Nucleolus</location>
    </subcellularLocation>
</comment>
<evidence type="ECO:0000256" key="5">
    <source>
        <dbReference type="SAM" id="MobiDB-lite"/>
    </source>
</evidence>
<dbReference type="InterPro" id="IPR035979">
    <property type="entry name" value="RBD_domain_sf"/>
</dbReference>
<dbReference type="InterPro" id="IPR034138">
    <property type="entry name" value="NOP8_RRM"/>
</dbReference>